<feature type="region of interest" description="Disordered" evidence="2">
    <location>
        <begin position="49"/>
        <end position="83"/>
    </location>
</feature>
<dbReference type="GO" id="GO:0009982">
    <property type="term" value="F:pseudouridine synthase activity"/>
    <property type="evidence" value="ECO:0007669"/>
    <property type="project" value="InterPro"/>
</dbReference>
<feature type="compositionally biased region" description="Polar residues" evidence="2">
    <location>
        <begin position="57"/>
        <end position="68"/>
    </location>
</feature>
<feature type="compositionally biased region" description="Low complexity" evidence="2">
    <location>
        <begin position="74"/>
        <end position="83"/>
    </location>
</feature>
<evidence type="ECO:0000313" key="4">
    <source>
        <dbReference type="EMBL" id="GLC51668.1"/>
    </source>
</evidence>
<dbReference type="PANTHER" id="PTHR21600">
    <property type="entry name" value="MITOCHONDRIAL RNA PSEUDOURIDINE SYNTHASE"/>
    <property type="match status" value="1"/>
</dbReference>
<dbReference type="AlphaFoldDB" id="A0A9W6BH35"/>
<evidence type="ECO:0000256" key="1">
    <source>
        <dbReference type="ARBA" id="ARBA00010876"/>
    </source>
</evidence>
<keyword evidence="5" id="KW-1185">Reference proteome</keyword>
<accession>A0A9W6BH35</accession>
<sequence length="599" mass="64238">MRRCIPQSWLQLVATAPGEGLAGGSGWWAVLAQHGSWRGLSGRAKVAEPLAPPDRSVQPTKQSSTQGAGTPRHAAAPAANDPQQAAHSVAVFERFLENFEATPPASFLRSVGVPTALSWMRRRGPEVPHAVLYRLFRQRQIRLFDGHKIRRVSPSRPLENGDLLLYPKWLKPDHSSKDARQRKKQSQLDPAARAAAALAAADTVRRSHGEGEGDDADAGAGVAGDGAGTDELWDGRPVSHAAAGPGPGSSAATAAVTAAGAAAAAAGRRGQSLKQHHHQQQQQQQQGLVLSPERVRRWVLGVHPGLLFLNKPAGVRVHGRAAGDETRGGGGMRPPAPQTLNDVMRQALRFGEGDEPRLVHRLDQAASGVMVVARNADAATWLCAAFRDKAEQALAGGRRGDGGRRDGDGDDGGVDDPWVGRTSRADEPPSIRRTYWAFLAGDLQPRQSGYIRIPVVVDGVACPAVTSYRVRATGCGVTWVELTPETGRRHQLRVHCARKLGAPIIGDERYGYRGLPPRLALRDRLPPEWWALLGEDPRVMRRSVAAAGAAEPLPPPVLLHSRELLVRRPGRATLSAVAPLPRYIRELIQAAGWQAPAVG</sequence>
<feature type="compositionally biased region" description="Low complexity" evidence="2">
    <location>
        <begin position="241"/>
        <end position="254"/>
    </location>
</feature>
<feature type="region of interest" description="Disordered" evidence="2">
    <location>
        <begin position="395"/>
        <end position="426"/>
    </location>
</feature>
<dbReference type="EMBL" id="BRXU01000004">
    <property type="protein sequence ID" value="GLC51668.1"/>
    <property type="molecule type" value="Genomic_DNA"/>
</dbReference>
<gene>
    <name evidence="4" type="primary">PLEST004974</name>
    <name evidence="4" type="ORF">PLESTB_000527000</name>
</gene>
<feature type="domain" description="Pseudouridine synthase RsuA/RluA-like" evidence="3">
    <location>
        <begin position="430"/>
        <end position="497"/>
    </location>
</feature>
<protein>
    <recommendedName>
        <fullName evidence="3">Pseudouridine synthase RsuA/RluA-like domain-containing protein</fullName>
    </recommendedName>
</protein>
<dbReference type="PANTHER" id="PTHR21600:SF87">
    <property type="entry name" value="RNA PSEUDOURIDYLATE SYNTHASE DOMAIN-CONTAINING PROTEIN 1"/>
    <property type="match status" value="1"/>
</dbReference>
<dbReference type="Gene3D" id="3.30.2350.10">
    <property type="entry name" value="Pseudouridine synthase"/>
    <property type="match status" value="1"/>
</dbReference>
<evidence type="ECO:0000256" key="2">
    <source>
        <dbReference type="SAM" id="MobiDB-lite"/>
    </source>
</evidence>
<dbReference type="InterPro" id="IPR006145">
    <property type="entry name" value="PsdUridine_synth_RsuA/RluA"/>
</dbReference>
<reference evidence="4 5" key="1">
    <citation type="journal article" date="2023" name="Commun. Biol.">
        <title>Reorganization of the ancestral sex-determining regions during the evolution of trioecy in Pleodorina starrii.</title>
        <authorList>
            <person name="Takahashi K."/>
            <person name="Suzuki S."/>
            <person name="Kawai-Toyooka H."/>
            <person name="Yamamoto K."/>
            <person name="Hamaji T."/>
            <person name="Ootsuki R."/>
            <person name="Yamaguchi H."/>
            <person name="Kawachi M."/>
            <person name="Higashiyama T."/>
            <person name="Nozaki H."/>
        </authorList>
    </citation>
    <scope>NUCLEOTIDE SEQUENCE [LARGE SCALE GENOMIC DNA]</scope>
    <source>
        <strain evidence="4 5">NIES-4479</strain>
    </source>
</reference>
<evidence type="ECO:0000259" key="3">
    <source>
        <dbReference type="Pfam" id="PF00849"/>
    </source>
</evidence>
<dbReference type="OrthoDB" id="428658at2759"/>
<feature type="compositionally biased region" description="Basic and acidic residues" evidence="2">
    <location>
        <begin position="398"/>
        <end position="407"/>
    </location>
</feature>
<dbReference type="Proteomes" id="UP001165080">
    <property type="component" value="Unassembled WGS sequence"/>
</dbReference>
<comment type="similarity">
    <text evidence="1">Belongs to the pseudouridine synthase RluA family.</text>
</comment>
<dbReference type="CDD" id="cd02869">
    <property type="entry name" value="PseudoU_synth_RluA_like"/>
    <property type="match status" value="1"/>
</dbReference>
<feature type="region of interest" description="Disordered" evidence="2">
    <location>
        <begin position="266"/>
        <end position="288"/>
    </location>
</feature>
<feature type="compositionally biased region" description="Low complexity" evidence="2">
    <location>
        <begin position="191"/>
        <end position="201"/>
    </location>
</feature>
<feature type="domain" description="Pseudouridine synthase RsuA/RluA-like" evidence="3">
    <location>
        <begin position="306"/>
        <end position="389"/>
    </location>
</feature>
<dbReference type="Pfam" id="PF00849">
    <property type="entry name" value="PseudoU_synth_2"/>
    <property type="match status" value="2"/>
</dbReference>
<feature type="region of interest" description="Disordered" evidence="2">
    <location>
        <begin position="173"/>
        <end position="254"/>
    </location>
</feature>
<dbReference type="GO" id="GO:0000455">
    <property type="term" value="P:enzyme-directed rRNA pseudouridine synthesis"/>
    <property type="evidence" value="ECO:0007669"/>
    <property type="project" value="TreeGrafter"/>
</dbReference>
<dbReference type="InterPro" id="IPR050188">
    <property type="entry name" value="RluA_PseudoU_synthase"/>
</dbReference>
<dbReference type="InterPro" id="IPR020103">
    <property type="entry name" value="PsdUridine_synth_cat_dom_sf"/>
</dbReference>
<evidence type="ECO:0000313" key="5">
    <source>
        <dbReference type="Proteomes" id="UP001165080"/>
    </source>
</evidence>
<comment type="caution">
    <text evidence="4">The sequence shown here is derived from an EMBL/GenBank/DDBJ whole genome shotgun (WGS) entry which is preliminary data.</text>
</comment>
<dbReference type="SUPFAM" id="SSF55120">
    <property type="entry name" value="Pseudouridine synthase"/>
    <property type="match status" value="1"/>
</dbReference>
<dbReference type="GO" id="GO:0003723">
    <property type="term" value="F:RNA binding"/>
    <property type="evidence" value="ECO:0007669"/>
    <property type="project" value="InterPro"/>
</dbReference>
<proteinExistence type="inferred from homology"/>
<organism evidence="4 5">
    <name type="scientific">Pleodorina starrii</name>
    <dbReference type="NCBI Taxonomy" id="330485"/>
    <lineage>
        <taxon>Eukaryota</taxon>
        <taxon>Viridiplantae</taxon>
        <taxon>Chlorophyta</taxon>
        <taxon>core chlorophytes</taxon>
        <taxon>Chlorophyceae</taxon>
        <taxon>CS clade</taxon>
        <taxon>Chlamydomonadales</taxon>
        <taxon>Volvocaceae</taxon>
        <taxon>Pleodorina</taxon>
    </lineage>
</organism>
<name>A0A9W6BH35_9CHLO</name>